<dbReference type="AlphaFoldDB" id="A0A2T1LXF3"/>
<feature type="domain" description="Peptidase S8/S53" evidence="5">
    <location>
        <begin position="249"/>
        <end position="523"/>
    </location>
</feature>
<dbReference type="InterPro" id="IPR023828">
    <property type="entry name" value="Peptidase_S8_Ser-AS"/>
</dbReference>
<dbReference type="Proteomes" id="UP000239001">
    <property type="component" value="Unassembled WGS sequence"/>
</dbReference>
<sequence length="664" mass="69928">MFEPNISENQSTSLNSGLLDSNSLLNSSIGLTEQSSLLDFSSQSQLAINSGFESEYIDRTLEKTTIINKESLISRVGSVEQLTTQGSNDPLTGLSANASVVGKIDPLSVGTSALGTKKVRGTLGADRFTINSNYNYIISGNGNVNYSSGLRDYIDLSGINSSSVAFNFVSSTGSSGGVLYNPGSGNRLFDSMTLSNGSKIYFEGIDNIRFANGTANLSTIPNDPYFNSQWNLHMMGVHNAWWFTKGSTNVMLGVEDSGLGVNSSGFIHPDLPNTTVYTNNYRDEFSDTRFPVNQRTSHGTAVQGIMAAKSNNGLGMSGINWNSEVFHIDVIPGNELGDQSLATATQNMINYANSQGKRLVINMSLGGGSSNSAFNQLVANNQSKALFVIASGNSGQSSIAYPAILANSYSNVIAVGAANTSGQRINYSQYGVGLTLMGPSEVISAKASGLPYPNNTSNTQFSYYGNGSSGFNGTSAAAPNVAGVASLVWSANPNLSASGVKQILSQTAVDLGTSGYDYFTGSGFVNADAAVRRALAVKRTGSFSSALMSGMASNDYELSAVNVLSQNQGEVSNRNAITTTDLIANDSRQAKTLQVVEAPSMSSVEIIDIPSPAKVAANVISLTGNFKTTQLRELESASIDSLMPGLDFYSSLVKHTDELMGAYS</sequence>
<reference evidence="6 7" key="1">
    <citation type="submission" date="2018-03" db="EMBL/GenBank/DDBJ databases">
        <title>The ancient ancestry and fast evolution of plastids.</title>
        <authorList>
            <person name="Moore K.R."/>
            <person name="Magnabosco C."/>
            <person name="Momper L."/>
            <person name="Gold D.A."/>
            <person name="Bosak T."/>
            <person name="Fournier G.P."/>
        </authorList>
    </citation>
    <scope>NUCLEOTIDE SEQUENCE [LARGE SCALE GENOMIC DNA]</scope>
    <source>
        <strain evidence="6 7">CCALA 016</strain>
    </source>
</reference>
<dbReference type="PANTHER" id="PTHR42884:SF14">
    <property type="entry name" value="NEUROENDOCRINE CONVERTASE 1"/>
    <property type="match status" value="1"/>
</dbReference>
<dbReference type="OrthoDB" id="543865at2"/>
<evidence type="ECO:0000313" key="6">
    <source>
        <dbReference type="EMBL" id="PSF37060.1"/>
    </source>
</evidence>
<dbReference type="EMBL" id="PXOH01000011">
    <property type="protein sequence ID" value="PSF37060.1"/>
    <property type="molecule type" value="Genomic_DNA"/>
</dbReference>
<dbReference type="PROSITE" id="PS51892">
    <property type="entry name" value="SUBTILASE"/>
    <property type="match status" value="1"/>
</dbReference>
<protein>
    <submittedName>
        <fullName evidence="6">Peptidase S8 and S53 subtilisin kexin sedolisin</fullName>
    </submittedName>
</protein>
<dbReference type="SUPFAM" id="SSF52743">
    <property type="entry name" value="Subtilisin-like"/>
    <property type="match status" value="1"/>
</dbReference>
<proteinExistence type="inferred from homology"/>
<dbReference type="GO" id="GO:0016020">
    <property type="term" value="C:membrane"/>
    <property type="evidence" value="ECO:0007669"/>
    <property type="project" value="TreeGrafter"/>
</dbReference>
<feature type="active site" description="Charge relay system" evidence="4">
    <location>
        <position position="475"/>
    </location>
</feature>
<dbReference type="InterPro" id="IPR000209">
    <property type="entry name" value="Peptidase_S8/S53_dom"/>
</dbReference>
<organism evidence="6 7">
    <name type="scientific">Aphanothece hegewaldii CCALA 016</name>
    <dbReference type="NCBI Taxonomy" id="2107694"/>
    <lineage>
        <taxon>Bacteria</taxon>
        <taxon>Bacillati</taxon>
        <taxon>Cyanobacteriota</taxon>
        <taxon>Cyanophyceae</taxon>
        <taxon>Oscillatoriophycideae</taxon>
        <taxon>Chroococcales</taxon>
        <taxon>Aphanothecaceae</taxon>
        <taxon>Aphanothece</taxon>
    </lineage>
</organism>
<comment type="caution">
    <text evidence="6">The sequence shown here is derived from an EMBL/GenBank/DDBJ whole genome shotgun (WGS) entry which is preliminary data.</text>
</comment>
<dbReference type="Pfam" id="PF00082">
    <property type="entry name" value="Peptidase_S8"/>
    <property type="match status" value="1"/>
</dbReference>
<dbReference type="InterPro" id="IPR036852">
    <property type="entry name" value="Peptidase_S8/S53_dom_sf"/>
</dbReference>
<dbReference type="GO" id="GO:0004252">
    <property type="term" value="F:serine-type endopeptidase activity"/>
    <property type="evidence" value="ECO:0007669"/>
    <property type="project" value="UniProtKB-UniRule"/>
</dbReference>
<feature type="active site" description="Charge relay system" evidence="4">
    <location>
        <position position="298"/>
    </location>
</feature>
<keyword evidence="7" id="KW-1185">Reference proteome</keyword>
<dbReference type="PRINTS" id="PR00723">
    <property type="entry name" value="SUBTILISIN"/>
</dbReference>
<accession>A0A2T1LXF3</accession>
<keyword evidence="3 4" id="KW-0720">Serine protease</keyword>
<reference evidence="6 7" key="2">
    <citation type="submission" date="2018-03" db="EMBL/GenBank/DDBJ databases">
        <authorList>
            <person name="Keele B.F."/>
        </authorList>
    </citation>
    <scope>NUCLEOTIDE SEQUENCE [LARGE SCALE GENOMIC DNA]</scope>
    <source>
        <strain evidence="6 7">CCALA 016</strain>
    </source>
</reference>
<evidence type="ECO:0000256" key="1">
    <source>
        <dbReference type="ARBA" id="ARBA00022670"/>
    </source>
</evidence>
<keyword evidence="2 4" id="KW-0378">Hydrolase</keyword>
<comment type="similarity">
    <text evidence="4">Belongs to the peptidase S8 family.</text>
</comment>
<feature type="active site" description="Charge relay system" evidence="4">
    <location>
        <position position="256"/>
    </location>
</feature>
<evidence type="ECO:0000259" key="5">
    <source>
        <dbReference type="Pfam" id="PF00082"/>
    </source>
</evidence>
<evidence type="ECO:0000313" key="7">
    <source>
        <dbReference type="Proteomes" id="UP000239001"/>
    </source>
</evidence>
<keyword evidence="1 4" id="KW-0645">Protease</keyword>
<name>A0A2T1LXF3_9CHRO</name>
<dbReference type="GO" id="GO:0016485">
    <property type="term" value="P:protein processing"/>
    <property type="evidence" value="ECO:0007669"/>
    <property type="project" value="TreeGrafter"/>
</dbReference>
<evidence type="ECO:0000256" key="3">
    <source>
        <dbReference type="ARBA" id="ARBA00022825"/>
    </source>
</evidence>
<dbReference type="InterPro" id="IPR015500">
    <property type="entry name" value="Peptidase_S8_subtilisin-rel"/>
</dbReference>
<dbReference type="Gene3D" id="3.40.50.200">
    <property type="entry name" value="Peptidase S8/S53 domain"/>
    <property type="match status" value="1"/>
</dbReference>
<dbReference type="PANTHER" id="PTHR42884">
    <property type="entry name" value="PROPROTEIN CONVERTASE SUBTILISIN/KEXIN-RELATED"/>
    <property type="match status" value="1"/>
</dbReference>
<dbReference type="RefSeq" id="WP_106457025.1">
    <property type="nucleotide sequence ID" value="NZ_PXOH01000011.1"/>
</dbReference>
<evidence type="ECO:0000256" key="2">
    <source>
        <dbReference type="ARBA" id="ARBA00022801"/>
    </source>
</evidence>
<dbReference type="PROSITE" id="PS00138">
    <property type="entry name" value="SUBTILASE_SER"/>
    <property type="match status" value="1"/>
</dbReference>
<evidence type="ECO:0000256" key="4">
    <source>
        <dbReference type="PROSITE-ProRule" id="PRU01240"/>
    </source>
</evidence>
<gene>
    <name evidence="6" type="ORF">C7H19_11500</name>
</gene>